<evidence type="ECO:0000259" key="1">
    <source>
        <dbReference type="Pfam" id="PF24747"/>
    </source>
</evidence>
<evidence type="ECO:0000313" key="2">
    <source>
        <dbReference type="EMBL" id="KAF5744901.1"/>
    </source>
</evidence>
<proteinExistence type="predicted"/>
<sequence>MSSGGRGNNSPELDLKLNLSPPLVLNQEIDQSTNEIKASSWRTSPESSCLASEMEDAVNHLSSCPEEASSMVLVGCRRCLIYVMLSEVDPKCPRCQSSVLLHLFNSHENQTNKTRRNPINL</sequence>
<feature type="domain" description="GIR1-like zinc ribbon" evidence="1">
    <location>
        <begin position="70"/>
        <end position="102"/>
    </location>
</feature>
<comment type="caution">
    <text evidence="2">The sequence shown here is derived from an EMBL/GenBank/DDBJ whole genome shotgun (WGS) entry which is preliminary data.</text>
</comment>
<dbReference type="AlphaFoldDB" id="A0A7J7DF23"/>
<dbReference type="OrthoDB" id="1930194at2759"/>
<evidence type="ECO:0000313" key="3">
    <source>
        <dbReference type="Proteomes" id="UP000593562"/>
    </source>
</evidence>
<dbReference type="Proteomes" id="UP000593562">
    <property type="component" value="Unassembled WGS sequence"/>
</dbReference>
<accession>A0A7J7DF23</accession>
<dbReference type="InParanoid" id="A0A7J7DF23"/>
<dbReference type="Pfam" id="PF24747">
    <property type="entry name" value="Zn-ribbon_GIR1"/>
    <property type="match status" value="1"/>
</dbReference>
<dbReference type="PANTHER" id="PTHR33177:SF79">
    <property type="entry name" value="LITAF DOMAIN-CONTAINING PROTEIN"/>
    <property type="match status" value="1"/>
</dbReference>
<dbReference type="PANTHER" id="PTHR33177">
    <property type="entry name" value="PUTATIVE-RELATED"/>
    <property type="match status" value="1"/>
</dbReference>
<gene>
    <name evidence="2" type="ORF">HS088_TW07G00482</name>
</gene>
<reference evidence="2 3" key="1">
    <citation type="journal article" date="2020" name="Nat. Commun.">
        <title>Genome of Tripterygium wilfordii and identification of cytochrome P450 involved in triptolide biosynthesis.</title>
        <authorList>
            <person name="Tu L."/>
            <person name="Su P."/>
            <person name="Zhang Z."/>
            <person name="Gao L."/>
            <person name="Wang J."/>
            <person name="Hu T."/>
            <person name="Zhou J."/>
            <person name="Zhang Y."/>
            <person name="Zhao Y."/>
            <person name="Liu Y."/>
            <person name="Song Y."/>
            <person name="Tong Y."/>
            <person name="Lu Y."/>
            <person name="Yang J."/>
            <person name="Xu C."/>
            <person name="Jia M."/>
            <person name="Peters R.J."/>
            <person name="Huang L."/>
            <person name="Gao W."/>
        </authorList>
    </citation>
    <scope>NUCLEOTIDE SEQUENCE [LARGE SCALE GENOMIC DNA]</scope>
    <source>
        <strain evidence="3">cv. XIE 37</strain>
        <tissue evidence="2">Leaf</tissue>
    </source>
</reference>
<dbReference type="InterPro" id="IPR056440">
    <property type="entry name" value="Zn-ribbon_GIR1"/>
</dbReference>
<organism evidence="2 3">
    <name type="scientific">Tripterygium wilfordii</name>
    <name type="common">Thunder God vine</name>
    <dbReference type="NCBI Taxonomy" id="458696"/>
    <lineage>
        <taxon>Eukaryota</taxon>
        <taxon>Viridiplantae</taxon>
        <taxon>Streptophyta</taxon>
        <taxon>Embryophyta</taxon>
        <taxon>Tracheophyta</taxon>
        <taxon>Spermatophyta</taxon>
        <taxon>Magnoliopsida</taxon>
        <taxon>eudicotyledons</taxon>
        <taxon>Gunneridae</taxon>
        <taxon>Pentapetalae</taxon>
        <taxon>rosids</taxon>
        <taxon>fabids</taxon>
        <taxon>Celastrales</taxon>
        <taxon>Celastraceae</taxon>
        <taxon>Tripterygium</taxon>
    </lineage>
</organism>
<name>A0A7J7DF23_TRIWF</name>
<dbReference type="EMBL" id="JAAARO010000007">
    <property type="protein sequence ID" value="KAF5744901.1"/>
    <property type="molecule type" value="Genomic_DNA"/>
</dbReference>
<protein>
    <recommendedName>
        <fullName evidence="1">GIR1-like zinc ribbon domain-containing protein</fullName>
    </recommendedName>
</protein>
<dbReference type="InterPro" id="IPR055281">
    <property type="entry name" value="GIR1-2/SIED1"/>
</dbReference>
<keyword evidence="3" id="KW-1185">Reference proteome</keyword>